<feature type="compositionally biased region" description="Basic and acidic residues" evidence="1">
    <location>
        <begin position="359"/>
        <end position="368"/>
    </location>
</feature>
<keyword evidence="3" id="KW-1185">Reference proteome</keyword>
<dbReference type="Proteomes" id="UP001237642">
    <property type="component" value="Unassembled WGS sequence"/>
</dbReference>
<feature type="compositionally biased region" description="Basic and acidic residues" evidence="1">
    <location>
        <begin position="609"/>
        <end position="626"/>
    </location>
</feature>
<feature type="compositionally biased region" description="Basic and acidic residues" evidence="1">
    <location>
        <begin position="1481"/>
        <end position="1495"/>
    </location>
</feature>
<feature type="compositionally biased region" description="Basic and acidic residues" evidence="1">
    <location>
        <begin position="1399"/>
        <end position="1419"/>
    </location>
</feature>
<organism evidence="2 3">
    <name type="scientific">Heracleum sosnowskyi</name>
    <dbReference type="NCBI Taxonomy" id="360622"/>
    <lineage>
        <taxon>Eukaryota</taxon>
        <taxon>Viridiplantae</taxon>
        <taxon>Streptophyta</taxon>
        <taxon>Embryophyta</taxon>
        <taxon>Tracheophyta</taxon>
        <taxon>Spermatophyta</taxon>
        <taxon>Magnoliopsida</taxon>
        <taxon>eudicotyledons</taxon>
        <taxon>Gunneridae</taxon>
        <taxon>Pentapetalae</taxon>
        <taxon>asterids</taxon>
        <taxon>campanulids</taxon>
        <taxon>Apiales</taxon>
        <taxon>Apiaceae</taxon>
        <taxon>Apioideae</taxon>
        <taxon>apioid superclade</taxon>
        <taxon>Tordylieae</taxon>
        <taxon>Tordyliinae</taxon>
        <taxon>Heracleum</taxon>
    </lineage>
</organism>
<feature type="compositionally biased region" description="Basic and acidic residues" evidence="1">
    <location>
        <begin position="1642"/>
        <end position="1666"/>
    </location>
</feature>
<evidence type="ECO:0000256" key="1">
    <source>
        <dbReference type="SAM" id="MobiDB-lite"/>
    </source>
</evidence>
<evidence type="ECO:0000313" key="3">
    <source>
        <dbReference type="Proteomes" id="UP001237642"/>
    </source>
</evidence>
<comment type="caution">
    <text evidence="2">The sequence shown here is derived from an EMBL/GenBank/DDBJ whole genome shotgun (WGS) entry which is preliminary data.</text>
</comment>
<feature type="compositionally biased region" description="Polar residues" evidence="1">
    <location>
        <begin position="627"/>
        <end position="647"/>
    </location>
</feature>
<feature type="region of interest" description="Disordered" evidence="1">
    <location>
        <begin position="837"/>
        <end position="867"/>
    </location>
</feature>
<feature type="region of interest" description="Disordered" evidence="1">
    <location>
        <begin position="1479"/>
        <end position="1505"/>
    </location>
</feature>
<evidence type="ECO:0000313" key="2">
    <source>
        <dbReference type="EMBL" id="KAK1371334.1"/>
    </source>
</evidence>
<proteinExistence type="predicted"/>
<feature type="compositionally biased region" description="Basic and acidic residues" evidence="1">
    <location>
        <begin position="2427"/>
        <end position="2437"/>
    </location>
</feature>
<feature type="region of interest" description="Disordered" evidence="1">
    <location>
        <begin position="1635"/>
        <end position="1666"/>
    </location>
</feature>
<feature type="compositionally biased region" description="Polar residues" evidence="1">
    <location>
        <begin position="531"/>
        <end position="541"/>
    </location>
</feature>
<reference evidence="2" key="2">
    <citation type="submission" date="2023-05" db="EMBL/GenBank/DDBJ databases">
        <authorList>
            <person name="Schelkunov M.I."/>
        </authorList>
    </citation>
    <scope>NUCLEOTIDE SEQUENCE</scope>
    <source>
        <strain evidence="2">Hsosn_3</strain>
        <tissue evidence="2">Leaf</tissue>
    </source>
</reference>
<protein>
    <submittedName>
        <fullName evidence="2">Uncharacterized protein</fullName>
    </submittedName>
</protein>
<gene>
    <name evidence="2" type="ORF">POM88_037426</name>
</gene>
<sequence length="2437" mass="267068">MDFHNMKRKELQNLCKKHDIPANLSNLEMVEKLSSFFKVEEEEKEKPVRKSKSCLKNSDEMLSENESDDLKKNLKKVRFSPENDVFQLGERSERGFAVENKGGVGRVTRGGRASLMCKTILISPVVMKKRGKRAVQEVEKEDLVVENEGGVSRVTRARASLGKNVVISSPVVMKKRAKRVVQEVEKEEFDVESKGGVSRVTRARALVGEKVLVPSPVVMKKRGKKVVQEDDKGDLVVENRGGASRVTRARAGKQVLIPSPVVMKKRGKKAVQEDKKGDLVVENEGGASRVTRARAGKQVLISSPVVMKKRGKQAVQEDKNGDLVVENIGGASRVTRARAGQQVLISSPVVMKKRGTRAVQEEKKDAKADCGNTQPKMGSRRSTRNVNISEESEGLMDETDQKVSRKNLRQSTRPRAGAKSNSEDVDKKTVAVEISQPEVVTRQSKRNRQSTDESTRYQTRHGTKRMSVMPQVKKAKTEKPVAGNLGQKNVVVKDSPNEPMKPIVVENGSETGHIRRSKRNASGDGSHVISEDSNGSGSYIKSVTPKKRRRDAVLEEVPSQHTGRRVNRKAGNILDKPKEETPVASEPQTRTGNRQASLMHSASTSGEKASTHHTRELSTVPKRSENGSRQSKTVAVTPRTRSGSGQKSFIHMTKKLRMSGNSGLHKTIGDKESPHQSREISMLQRCSETESKGRGSKSKQTPVIHEHSRRFTRSALKGKTDGPAYVRGKIYQKKSQSVSKLPLSKVKSSLVNATSERPLDIDVQSSYHDRSTVNLVSNTSDLPEDKIACSTPQDGSAKTSSVDLYMQESERPEMINIHEVSPVPLNLQSDHAELEVDISTPQGGSPKTSSVDFNVQESDPPSDPLNLQSNHAEIEVDISTPEGGSSKTNNVNLNGHESEVPELIDIREASPPAPLNLQNNHAELEVDISTPQSSSPKTCSVDLNVQESEGRKLINLREASPGDPLNVQSNHAELEVDISTTQRGSPKKTSSVDLNVQESEGYELINIQEASPGDPLNVQSNHAELEVDISTPQRGSPKTSSVDLNVQESEGYELINIQEASPGDPLNVQSNHAELKVDISTPQSGSPKTSSVDLNVQESEGYELINIREASPGDPLNVQSNHAELEVDISTPQSSSPKTSSVDLNVQESEGYELINIREASPGDPLNVQSNHAELEVDISTPQSGSPKTSSVDLNVQESEGPELINMREASPSDALDLQSNHAVHGDVNKDNATGTQREISCETNVASPHLVHLKADAAAGDVFPADTNALTDISLVDQSTSTRTEERPELSNEVESISKGIDLNLVFHGPAINEDEPVSKSPLPEAAEIAAVTGKSDAACVSQQECPTEISAKSPHLKSADNVDITGDAGSIDADSVDDYHLHVELINSSAFKEKQEVSKKVNHDAAERSTVNEEKSTAEVGDSGPAEQEHDICKHPAEFAESDRVDEDSRSASKEVGGVSFADIFYQTLSTNFTEDKDDTLHPDISGRADEPHNTCSKSGMQEKEFPVPNSIANAEEVSIVEYEFSKPEFSDTVTSTVMCSNKELEELSNQRLSAVESCLMLEESCTNICIEFSTSNVVADSVAGENNKSEPKAPSSPLRATEFDNIVLEVNEELKPEVSPLSWNSDISERAAVDGSSLQKERSCAKSADVSERNQSKNVKVESENRNEVGAFISLTREMSDMPEFISSSPSHVTELGHLVGEVKELKPKDLSSLWSTENVPRTAEDGNSLYNQGEEHIAVGIEGREVETVYEDTVENDSQRTLSMYGNAHHILDKLPMERKWVSEETVCFISGDVEERRMNKNISKERTPVISEDDVDRDYISCPVNVHKFPSNLDDHCNTPSEDSCGKEQGTDMSMVKSSKNFGKEFSSQHDYCHGSLDSCAKEQGTPMSMVKSSKNCGEEFSSQHDKISEQVKVCSAGALPQTICEDFAGFDNEVVTDLMGSTIKRISRTGDLNNEKLEETEPCTVIPDKIVLEDGIESLKRNSSDLVRNLVEDNGGYCEKSAAEIMTCDVSEENRYSKDTIDSHRFDDSLQQFDMNYGEIDSNLKGKCQENDERPYGVQMDVDINDVESSRDNLIAGDTIHRFDQEADASEVPTEEHERYEDAVDADVPANLPYGGESVTLTGETNEAQGVPAEELPIIEDAMDADAPANLQYGRESLTISLQQFDMNYGEIDSNLKGKCQENDERPYGVQMDVDINDVESSRDNLIAGDTIHRFDQEADASEVPTEEHERYEDAVDADVPANLPYGGESVTLTGETNEAQGVPAEELPIIEDAMDADAPANLQYGRESLTITGETNQAQEEISYSDIFGPELKSRSDEVDGEESCLWSSFMLDKSEDSGKELDIFMVSPMKEQLQNSGEKHAREKGPESIANQHAAFNNPSTGDDNVSAENSIGTLNESHLESEANKNAHQKVDWYNSNKSDEDFTRTVS</sequence>
<feature type="compositionally biased region" description="Polar residues" evidence="1">
    <location>
        <begin position="839"/>
        <end position="867"/>
    </location>
</feature>
<feature type="region of interest" description="Disordered" evidence="1">
    <location>
        <begin position="1399"/>
        <end position="1432"/>
    </location>
</feature>
<feature type="compositionally biased region" description="Polar residues" evidence="1">
    <location>
        <begin position="2377"/>
        <end position="2405"/>
    </location>
</feature>
<accession>A0AAD8HQ48</accession>
<reference evidence="2" key="1">
    <citation type="submission" date="2023-02" db="EMBL/GenBank/DDBJ databases">
        <title>Genome of toxic invasive species Heracleum sosnowskyi carries increased number of genes despite the absence of recent whole-genome duplications.</title>
        <authorList>
            <person name="Schelkunov M."/>
            <person name="Shtratnikova V."/>
            <person name="Makarenko M."/>
            <person name="Klepikova A."/>
            <person name="Omelchenko D."/>
            <person name="Novikova G."/>
            <person name="Obukhova E."/>
            <person name="Bogdanov V."/>
            <person name="Penin A."/>
            <person name="Logacheva M."/>
        </authorList>
    </citation>
    <scope>NUCLEOTIDE SEQUENCE</scope>
    <source>
        <strain evidence="2">Hsosn_3</strain>
        <tissue evidence="2">Leaf</tissue>
    </source>
</reference>
<feature type="compositionally biased region" description="Basic and acidic residues" evidence="1">
    <location>
        <begin position="667"/>
        <end position="678"/>
    </location>
</feature>
<feature type="region of interest" description="Disordered" evidence="1">
    <location>
        <begin position="48"/>
        <end position="67"/>
    </location>
</feature>
<feature type="compositionally biased region" description="Basic and acidic residues" evidence="1">
    <location>
        <begin position="2406"/>
        <end position="2420"/>
    </location>
</feature>
<name>A0AAD8HQ48_9APIA</name>
<feature type="compositionally biased region" description="Polar residues" evidence="1">
    <location>
        <begin position="586"/>
        <end position="608"/>
    </location>
</feature>
<feature type="compositionally biased region" description="Basic and acidic residues" evidence="1">
    <location>
        <begin position="2365"/>
        <end position="2374"/>
    </location>
</feature>
<dbReference type="EMBL" id="JAUIZM010000008">
    <property type="protein sequence ID" value="KAK1371334.1"/>
    <property type="molecule type" value="Genomic_DNA"/>
</dbReference>
<feature type="region of interest" description="Disordered" evidence="1">
    <location>
        <begin position="355"/>
        <end position="709"/>
    </location>
</feature>
<feature type="compositionally biased region" description="Basic and acidic residues" evidence="1">
    <location>
        <begin position="421"/>
        <end position="430"/>
    </location>
</feature>
<feature type="region of interest" description="Disordered" evidence="1">
    <location>
        <begin position="2359"/>
        <end position="2437"/>
    </location>
</feature>